<dbReference type="Proteomes" id="UP000076449">
    <property type="component" value="Chromosome I"/>
</dbReference>
<reference evidence="5" key="1">
    <citation type="journal article" date="2014" name="Genome Announc.">
        <title>Complete sequencing and chromosome-scale genome assembly of the industrial progenitor strain P2niaD18 from the penicillin producer Penicillium chrysogenum.</title>
        <authorList>
            <person name="Specht T."/>
            <person name="Dahlmann T.A."/>
            <person name="Zadra I."/>
            <person name="Kurnsteiner H."/>
            <person name="Kuck U."/>
        </authorList>
    </citation>
    <scope>NUCLEOTIDE SEQUENCE [LARGE SCALE GENOMIC DNA]</scope>
    <source>
        <strain evidence="5">P2niaD18</strain>
    </source>
</reference>
<keyword evidence="3 4" id="KW-0687">Ribonucleoprotein</keyword>
<evidence type="ECO:0000256" key="4">
    <source>
        <dbReference type="RuleBase" id="RU000665"/>
    </source>
</evidence>
<dbReference type="FunFam" id="1.10.10.1760:FF:000003">
    <property type="entry name" value="60S ribosomal protein L36"/>
    <property type="match status" value="1"/>
</dbReference>
<dbReference type="AlphaFoldDB" id="A0A167VQB3"/>
<dbReference type="GO" id="GO:0006412">
    <property type="term" value="P:translation"/>
    <property type="evidence" value="ECO:0007669"/>
    <property type="project" value="InterPro"/>
</dbReference>
<evidence type="ECO:0000256" key="3">
    <source>
        <dbReference type="ARBA" id="ARBA00023274"/>
    </source>
</evidence>
<dbReference type="Pfam" id="PF01158">
    <property type="entry name" value="Ribosomal_L36e"/>
    <property type="match status" value="1"/>
</dbReference>
<proteinExistence type="inferred from homology"/>
<accession>A0A167VQB3</accession>
<evidence type="ECO:0000256" key="2">
    <source>
        <dbReference type="ARBA" id="ARBA00022980"/>
    </source>
</evidence>
<organism evidence="5">
    <name type="scientific">Penicillium chrysogenum</name>
    <name type="common">Penicillium notatum</name>
    <dbReference type="NCBI Taxonomy" id="5076"/>
    <lineage>
        <taxon>Eukaryota</taxon>
        <taxon>Fungi</taxon>
        <taxon>Dikarya</taxon>
        <taxon>Ascomycota</taxon>
        <taxon>Pezizomycotina</taxon>
        <taxon>Eurotiomycetes</taxon>
        <taxon>Eurotiomycetidae</taxon>
        <taxon>Eurotiales</taxon>
        <taxon>Aspergillaceae</taxon>
        <taxon>Penicillium</taxon>
        <taxon>Penicillium chrysogenum species complex</taxon>
    </lineage>
</organism>
<protein>
    <recommendedName>
        <fullName evidence="4">60S ribosomal protein L36</fullName>
    </recommendedName>
</protein>
<sequence length="987" mass="112426">MSSSNDAVFLRRNNQIQDAIDSQNMKQALQLIEKRMKKGENTQFLKASDPHNSNVLFNHADEAHKKKGIAETLELCNVDPPISDLDSLDILHRTLRNMDDHTELRSAIWERAAKAKPQDHALQMRWFKFGYDAGDWKSAQKAAMSLQKNFPRERKYYFWAIFLCYLVSDDAASSDVDRKLFGTLAYRFAQKAVSEVPSNPRSTLHERDDWKYWNLLIVAVRHLDKVPGLLSDTQQHIEKFMEFIPKSRNAHIALMDTVLTGFKRGERTEDDLFVVCQRYFDQHKHKLYAFKDLRGVLETRDDALIHRVAQHCMDSVEGKPDDAIPLINAYKLHYCDRISGNKNASKSSIETLVRNCLYFYDAFTLLAKTQDPKKESQPDTASTMESRPTDDFCIIAAMALLQPIPVGQTSEKVNNTALIRAAGILERLLIDSPHNYEAVLMLIRIYLLLGAGSIALRWFGKLSVKQMQYESVAHNLFTRFATIHPHPAPPIEGAEYKDFDAQVAFIAALDFYRNANVTIKNSLIKGLDDGNYVGLDDTIELRRRIGDSICRRMWALDLRRIQRIRKGNHLVLHEDIVQDTSPAQDRRKYDGFMNLERCDRSPFEHRLRAGPIPGENWLASARLTDRLFSVLESIGSQKPVVLKLELPQIDKLSLSQTGDDHTDAERDATKIHVELLKVAMFMAGSKAHTSTEIETALGEVENWLKAKREDLALGDTKKTSLIMRTTIKFTQGTPGAPTWEYFHAIWTLVETLKALWNIFDLDSRKALKTAKLPAEQIERLNTLVREVFEDVRSNTRSLKQSLVESATLSTLIDMVKCGDATDEYEKPLQDVLEKVMDESALELFCGELRESWEEAFDGAIFTRLPHLLFDNLRQPLQSTTVEMAERSGIVVGLNAGRKTTALNTPKTRISRTKGKSSRRTAFVREIAQEVVGLAPYERRIIELLRNAQDKRARKLAKKRLGTFGRGKAKVESMQKVIAESRRTGAAH</sequence>
<evidence type="ECO:0000313" key="5">
    <source>
        <dbReference type="EMBL" id="KZN90768.1"/>
    </source>
</evidence>
<dbReference type="GO" id="GO:0003735">
    <property type="term" value="F:structural constituent of ribosome"/>
    <property type="evidence" value="ECO:0007669"/>
    <property type="project" value="InterPro"/>
</dbReference>
<dbReference type="InterPro" id="IPR038097">
    <property type="entry name" value="Ribosomal_eL36_sf"/>
</dbReference>
<dbReference type="Pfam" id="PF09797">
    <property type="entry name" value="NatB_MDM20"/>
    <property type="match status" value="1"/>
</dbReference>
<comment type="similarity">
    <text evidence="1 4">Belongs to the eukaryotic ribosomal protein eL36 family.</text>
</comment>
<dbReference type="PANTHER" id="PTHR10114">
    <property type="entry name" value="60S RIBOSOMAL PROTEIN L36"/>
    <property type="match status" value="1"/>
</dbReference>
<dbReference type="PROSITE" id="PS01190">
    <property type="entry name" value="RIBOSOMAL_L36E"/>
    <property type="match status" value="1"/>
</dbReference>
<name>A0A167VQB3_PENCH</name>
<gene>
    <name evidence="5" type="ORF">EN45_008910</name>
</gene>
<dbReference type="EMBL" id="CM002798">
    <property type="protein sequence ID" value="KZN90768.1"/>
    <property type="molecule type" value="Genomic_DNA"/>
</dbReference>
<dbReference type="GO" id="GO:0005840">
    <property type="term" value="C:ribosome"/>
    <property type="evidence" value="ECO:0007669"/>
    <property type="project" value="UniProtKB-KW"/>
</dbReference>
<dbReference type="InterPro" id="IPR019183">
    <property type="entry name" value="NAA25_NatB_aux_su"/>
</dbReference>
<dbReference type="Gene3D" id="1.10.10.1760">
    <property type="entry name" value="60S ribosomal protein L36"/>
    <property type="match status" value="1"/>
</dbReference>
<keyword evidence="2 4" id="KW-0689">Ribosomal protein</keyword>
<dbReference type="InterPro" id="IPR000509">
    <property type="entry name" value="Ribosomal_eL36"/>
</dbReference>
<dbReference type="GO" id="GO:1990904">
    <property type="term" value="C:ribonucleoprotein complex"/>
    <property type="evidence" value="ECO:0007669"/>
    <property type="project" value="UniProtKB-KW"/>
</dbReference>
<evidence type="ECO:0000256" key="1">
    <source>
        <dbReference type="ARBA" id="ARBA00006509"/>
    </source>
</evidence>